<feature type="repeat" description="TPR" evidence="3">
    <location>
        <begin position="38"/>
        <end position="71"/>
    </location>
</feature>
<keyword evidence="1" id="KW-0677">Repeat</keyword>
<dbReference type="Pfam" id="PF13432">
    <property type="entry name" value="TPR_16"/>
    <property type="match status" value="2"/>
</dbReference>
<dbReference type="EMBL" id="MU155143">
    <property type="protein sequence ID" value="KAF9484467.1"/>
    <property type="molecule type" value="Genomic_DNA"/>
</dbReference>
<dbReference type="Pfam" id="PF18833">
    <property type="entry name" value="TPR_22"/>
    <property type="match status" value="1"/>
</dbReference>
<sequence length="1447" mass="160449">MSFAKTHLKAARDGITKKDYVTAKKESALVLDFEPENYNAHVFLALAHLELGELDQSEQIYRKAIALNPAQPLAWQGLSNFYDRKGDWMKQAEVLVQLVGVFNKSQDAVKCAETLQKLIVLYRNNGSRQQIISGLSYYLPESKVYSLLSTLPPPDPTNPTGSTTNDAQEAIHNGFRVLEEVVALTEALEADTFKREVERQRMRLGAGTPEQLRKEVFLEIFDKSQLITLYESILNHPNTSDELRRDIEAKQLRYKQQYLQSIPATADGRALKQKVAHELDELVQGIVLLKKPDELGWRMHFEGTDCEDLSEYGRDHVRSYIRLFPESALSSLFRGYFAYNQEVLSEDEEEQALFSLDEDVDPLDTILNSSLGLSDTILGTRILAEVYLNELDYENAIKTSKQGLRNLNAVESDLAKSLPKTRTGLQVVLSTSLVHFFSPKHHLEATRVIDEILARSPKNTASLMGRGYILQAALSWDEAAAVFDRVSALLPDDMNLGLRAKEEHAWCAYQLGRYEESLVQLQQVMQILEGLVGDYLNHERARCLWRIGKCNMSIGGTSIQEGYKSFISALKQDPEFAPAFTSLGIYYLEQSSPPDPIRSSKCFQKAFELDARETIAARRLAEGFANDREWDLVEVVAQRTIDGEGGLNAGLQKAELDATSRYLPTNSWAWKAVGVVKFHYKDYPAAIQAFQISLRVEPEDQPLWVRLGEAYNKAGRHVAALKALTHAHEMNPDDWLCSYFIADVKQCMGLYEDATVILEAIRETLPDEAGVLALLGQVHLDLGCSQVSDGFQIRAEQSFMDAIEVALNMIERVPGFRTIAWKIIGDAAFQLSRFFTFIKEEAIRQSLQVIKFLPPQERTEQIVKIVPLPSFSEEESLSGLQAVIVSIYAYLCQLSLSQASSSGSWYDVAVALQSWTEKTTPTTDTKVAKEKSIEFLKKAIQLDIAKDIYWAALGNAYFLTHAKAAQHAYIRALEIDSKNADTWVKLGLLYAYHGDVELANEALYRAQVLDPDNTLAWVGQFLIAMANGHETDATLLLEHAVGLPNPVSEADYEYSSQVFTQTKKLQHNDQVQEVLLPAFFFLNRYCQHRPSDASGLHLLSLVCERLGHLSFGEELVQGAIKTLETAYEETEDPEVENRYVIANTTLGRLLLAQGAYEQCITSFETALGLLADKDDATNPTQALKVQAQLGSGLAHFFLGNLEAALGFLEDGHAVAGSNQALRGHVTLVLAQTLWAIGTEEAKETAKSRLLECIASDPENLAAINALAGMGILTNDDGLVDAALSEILALPIEQKHQLDPERHVDYLLIQHHLAQNDTKAAFSTAQHAVFAEPSRLGPRTRLATLMLQTGLADDPPTAASDALSVLGSTSGMADAAEGGVDAAGLALSIRAVAQALQKDSEELPIEEKGSTSTRIARAQAQRAIIMRPSAVRGWQTLAYVRTLQAPPS</sequence>
<evidence type="ECO:0000256" key="3">
    <source>
        <dbReference type="PROSITE-ProRule" id="PRU00339"/>
    </source>
</evidence>
<feature type="repeat" description="TPR" evidence="3">
    <location>
        <begin position="667"/>
        <end position="700"/>
    </location>
</feature>
<feature type="repeat" description="TPR" evidence="3">
    <location>
        <begin position="701"/>
        <end position="734"/>
    </location>
</feature>
<dbReference type="PROSITE" id="PS50005">
    <property type="entry name" value="TPR"/>
    <property type="match status" value="4"/>
</dbReference>
<dbReference type="GO" id="GO:0006401">
    <property type="term" value="P:RNA catabolic process"/>
    <property type="evidence" value="ECO:0007669"/>
    <property type="project" value="InterPro"/>
</dbReference>
<dbReference type="PANTHER" id="PTHR15704">
    <property type="entry name" value="SUPERKILLER 3 PROTEIN-RELATED"/>
    <property type="match status" value="1"/>
</dbReference>
<dbReference type="SUPFAM" id="SSF48452">
    <property type="entry name" value="TPR-like"/>
    <property type="match status" value="4"/>
</dbReference>
<evidence type="ECO:0000256" key="1">
    <source>
        <dbReference type="ARBA" id="ARBA00022737"/>
    </source>
</evidence>
<dbReference type="OrthoDB" id="421075at2759"/>
<organism evidence="4 5">
    <name type="scientific">Pholiota conissans</name>
    <dbReference type="NCBI Taxonomy" id="109636"/>
    <lineage>
        <taxon>Eukaryota</taxon>
        <taxon>Fungi</taxon>
        <taxon>Dikarya</taxon>
        <taxon>Basidiomycota</taxon>
        <taxon>Agaricomycotina</taxon>
        <taxon>Agaricomycetes</taxon>
        <taxon>Agaricomycetidae</taxon>
        <taxon>Agaricales</taxon>
        <taxon>Agaricineae</taxon>
        <taxon>Strophariaceae</taxon>
        <taxon>Pholiota</taxon>
    </lineage>
</organism>
<evidence type="ECO:0000256" key="2">
    <source>
        <dbReference type="ARBA" id="ARBA00022803"/>
    </source>
</evidence>
<name>A0A9P5ZA80_9AGAR</name>
<evidence type="ECO:0000313" key="4">
    <source>
        <dbReference type="EMBL" id="KAF9484467.1"/>
    </source>
</evidence>
<accession>A0A9P5ZA80</accession>
<comment type="caution">
    <text evidence="4">The sequence shown here is derived from an EMBL/GenBank/DDBJ whole genome shotgun (WGS) entry which is preliminary data.</text>
</comment>
<keyword evidence="5" id="KW-1185">Reference proteome</keyword>
<evidence type="ECO:0000313" key="5">
    <source>
        <dbReference type="Proteomes" id="UP000807469"/>
    </source>
</evidence>
<dbReference type="PANTHER" id="PTHR15704:SF7">
    <property type="entry name" value="SUPERKILLER COMPLEX PROTEIN 3"/>
    <property type="match status" value="1"/>
</dbReference>
<dbReference type="InterPro" id="IPR039226">
    <property type="entry name" value="Ski3/TTC37"/>
</dbReference>
<dbReference type="SMART" id="SM00028">
    <property type="entry name" value="TPR"/>
    <property type="match status" value="11"/>
</dbReference>
<proteinExistence type="predicted"/>
<dbReference type="InterPro" id="IPR040962">
    <property type="entry name" value="TPR_22"/>
</dbReference>
<feature type="repeat" description="TPR" evidence="3">
    <location>
        <begin position="980"/>
        <end position="1013"/>
    </location>
</feature>
<dbReference type="InterPro" id="IPR011990">
    <property type="entry name" value="TPR-like_helical_dom_sf"/>
</dbReference>
<dbReference type="GO" id="GO:0055087">
    <property type="term" value="C:Ski complex"/>
    <property type="evidence" value="ECO:0007669"/>
    <property type="project" value="InterPro"/>
</dbReference>
<reference evidence="4" key="1">
    <citation type="submission" date="2020-11" db="EMBL/GenBank/DDBJ databases">
        <authorList>
            <consortium name="DOE Joint Genome Institute"/>
            <person name="Ahrendt S."/>
            <person name="Riley R."/>
            <person name="Andreopoulos W."/>
            <person name="Labutti K."/>
            <person name="Pangilinan J."/>
            <person name="Ruiz-Duenas F.J."/>
            <person name="Barrasa J.M."/>
            <person name="Sanchez-Garcia M."/>
            <person name="Camarero S."/>
            <person name="Miyauchi S."/>
            <person name="Serrano A."/>
            <person name="Linde D."/>
            <person name="Babiker R."/>
            <person name="Drula E."/>
            <person name="Ayuso-Fernandez I."/>
            <person name="Pacheco R."/>
            <person name="Padilla G."/>
            <person name="Ferreira P."/>
            <person name="Barriuso J."/>
            <person name="Kellner H."/>
            <person name="Castanera R."/>
            <person name="Alfaro M."/>
            <person name="Ramirez L."/>
            <person name="Pisabarro A.G."/>
            <person name="Kuo A."/>
            <person name="Tritt A."/>
            <person name="Lipzen A."/>
            <person name="He G."/>
            <person name="Yan M."/>
            <person name="Ng V."/>
            <person name="Cullen D."/>
            <person name="Martin F."/>
            <person name="Rosso M.-N."/>
            <person name="Henrissat B."/>
            <person name="Hibbett D."/>
            <person name="Martinez A.T."/>
            <person name="Grigoriev I.V."/>
        </authorList>
    </citation>
    <scope>NUCLEOTIDE SEQUENCE</scope>
    <source>
        <strain evidence="4">CIRM-BRFM 674</strain>
    </source>
</reference>
<gene>
    <name evidence="4" type="ORF">BDN70DRAFT_872482</name>
</gene>
<dbReference type="Proteomes" id="UP000807469">
    <property type="component" value="Unassembled WGS sequence"/>
</dbReference>
<dbReference type="InterPro" id="IPR019734">
    <property type="entry name" value="TPR_rpt"/>
</dbReference>
<dbReference type="Gene3D" id="1.25.40.10">
    <property type="entry name" value="Tetratricopeptide repeat domain"/>
    <property type="match status" value="4"/>
</dbReference>
<keyword evidence="2 3" id="KW-0802">TPR repeat</keyword>
<protein>
    <submittedName>
        <fullName evidence="4">TPR-like protein</fullName>
    </submittedName>
</protein>